<keyword evidence="3" id="KW-0274">FAD</keyword>
<reference evidence="5 6" key="1">
    <citation type="journal article" date="2020" name="Nature">
        <title>Six reference-quality genomes reveal evolution of bat adaptations.</title>
        <authorList>
            <person name="Jebb D."/>
            <person name="Huang Z."/>
            <person name="Pippel M."/>
            <person name="Hughes G.M."/>
            <person name="Lavrichenko K."/>
            <person name="Devanna P."/>
            <person name="Winkler S."/>
            <person name="Jermiin L.S."/>
            <person name="Skirmuntt E.C."/>
            <person name="Katzourakis A."/>
            <person name="Burkitt-Gray L."/>
            <person name="Ray D.A."/>
            <person name="Sullivan K.A.M."/>
            <person name="Roscito J.G."/>
            <person name="Kirilenko B.M."/>
            <person name="Davalos L.M."/>
            <person name="Corthals A.P."/>
            <person name="Power M.L."/>
            <person name="Jones G."/>
            <person name="Ransome R.D."/>
            <person name="Dechmann D.K.N."/>
            <person name="Locatelli A.G."/>
            <person name="Puechmaille S.J."/>
            <person name="Fedrigo O."/>
            <person name="Jarvis E.D."/>
            <person name="Hiller M."/>
            <person name="Vernes S.C."/>
            <person name="Myers E.W."/>
            <person name="Teeling E.C."/>
        </authorList>
    </citation>
    <scope>NUCLEOTIDE SEQUENCE [LARGE SCALE GENOMIC DNA]</scope>
    <source>
        <strain evidence="5">MRouAeg1</strain>
        <tissue evidence="5">Muscle</tissue>
    </source>
</reference>
<dbReference type="GO" id="GO:0004502">
    <property type="term" value="F:kynurenine 3-monooxygenase activity"/>
    <property type="evidence" value="ECO:0007669"/>
    <property type="project" value="TreeGrafter"/>
</dbReference>
<accession>A0A7J8B9C3</accession>
<keyword evidence="4" id="KW-0560">Oxidoreductase</keyword>
<sequence>MRCFETFLKLHKLNICMHKLRKEVWVGSLNACFFAKRNFQVDVYEARQDVRVANFARGRSINLALSYRGRQALKAVGLEDQSILSISREDLNKHLLTGCGSGQKITRGKSKEDIRLTQAGLLTAISNTASLRHPGWLSRFASAQKPRSHCLSLLS</sequence>
<evidence type="ECO:0000313" key="5">
    <source>
        <dbReference type="EMBL" id="KAF6395308.1"/>
    </source>
</evidence>
<protein>
    <submittedName>
        <fullName evidence="5">Kynurenine 3-monooxygenase</fullName>
    </submittedName>
</protein>
<evidence type="ECO:0000313" key="6">
    <source>
        <dbReference type="Proteomes" id="UP000593571"/>
    </source>
</evidence>
<evidence type="ECO:0000256" key="4">
    <source>
        <dbReference type="ARBA" id="ARBA00023002"/>
    </source>
</evidence>
<evidence type="ECO:0000256" key="1">
    <source>
        <dbReference type="ARBA" id="ARBA00001974"/>
    </source>
</evidence>
<keyword evidence="6" id="KW-1185">Reference proteome</keyword>
<comment type="cofactor">
    <cofactor evidence="1">
        <name>FAD</name>
        <dbReference type="ChEBI" id="CHEBI:57692"/>
    </cofactor>
</comment>
<name>A0A7J8B9C3_ROUAE</name>
<evidence type="ECO:0000256" key="3">
    <source>
        <dbReference type="ARBA" id="ARBA00022827"/>
    </source>
</evidence>
<dbReference type="EMBL" id="JACASE010000018">
    <property type="protein sequence ID" value="KAF6395308.1"/>
    <property type="molecule type" value="Genomic_DNA"/>
</dbReference>
<dbReference type="GO" id="GO:0070189">
    <property type="term" value="P:kynurenine metabolic process"/>
    <property type="evidence" value="ECO:0007669"/>
    <property type="project" value="TreeGrafter"/>
</dbReference>
<dbReference type="Proteomes" id="UP000593571">
    <property type="component" value="Unassembled WGS sequence"/>
</dbReference>
<comment type="caution">
    <text evidence="5">The sequence shown here is derived from an EMBL/GenBank/DDBJ whole genome shotgun (WGS) entry which is preliminary data.</text>
</comment>
<evidence type="ECO:0000256" key="2">
    <source>
        <dbReference type="ARBA" id="ARBA00022630"/>
    </source>
</evidence>
<dbReference type="PANTHER" id="PTHR46028">
    <property type="entry name" value="KYNURENINE 3-MONOOXYGENASE"/>
    <property type="match status" value="1"/>
</dbReference>
<gene>
    <name evidence="5" type="ORF">HJG63_007372</name>
</gene>
<dbReference type="InterPro" id="IPR036188">
    <property type="entry name" value="FAD/NAD-bd_sf"/>
</dbReference>
<keyword evidence="2" id="KW-0285">Flavoprotein</keyword>
<dbReference type="Gene3D" id="3.50.50.60">
    <property type="entry name" value="FAD/NAD(P)-binding domain"/>
    <property type="match status" value="1"/>
</dbReference>
<dbReference type="PANTHER" id="PTHR46028:SF2">
    <property type="entry name" value="KYNURENINE 3-MONOOXYGENASE"/>
    <property type="match status" value="1"/>
</dbReference>
<keyword evidence="5" id="KW-0503">Monooxygenase</keyword>
<dbReference type="GO" id="GO:0005741">
    <property type="term" value="C:mitochondrial outer membrane"/>
    <property type="evidence" value="ECO:0007669"/>
    <property type="project" value="TreeGrafter"/>
</dbReference>
<proteinExistence type="predicted"/>
<organism evidence="5 6">
    <name type="scientific">Rousettus aegyptiacus</name>
    <name type="common">Egyptian fruit bat</name>
    <name type="synonym">Pteropus aegyptiacus</name>
    <dbReference type="NCBI Taxonomy" id="9407"/>
    <lineage>
        <taxon>Eukaryota</taxon>
        <taxon>Metazoa</taxon>
        <taxon>Chordata</taxon>
        <taxon>Craniata</taxon>
        <taxon>Vertebrata</taxon>
        <taxon>Euteleostomi</taxon>
        <taxon>Mammalia</taxon>
        <taxon>Eutheria</taxon>
        <taxon>Laurasiatheria</taxon>
        <taxon>Chiroptera</taxon>
        <taxon>Yinpterochiroptera</taxon>
        <taxon>Pteropodoidea</taxon>
        <taxon>Pteropodidae</taxon>
        <taxon>Rousettinae</taxon>
        <taxon>Rousettus</taxon>
    </lineage>
</organism>
<dbReference type="AlphaFoldDB" id="A0A7J8B9C3"/>